<keyword evidence="1 3" id="KW-0378">Hydrolase</keyword>
<comment type="subunit">
    <text evidence="3">Heterotrimer of UreA (gamma), UreB (beta) and UreC (alpha) subunits. Three heterotrimers associate to form the active enzyme.</text>
</comment>
<dbReference type="AlphaFoldDB" id="A0A0K2GX69"/>
<dbReference type="InterPro" id="IPR002019">
    <property type="entry name" value="Urease_beta-like"/>
</dbReference>
<accession>A0A0K2GX69</accession>
<reference evidence="6" key="2">
    <citation type="submission" date="2018-04" db="EMBL/GenBank/DDBJ databases">
        <authorList>
            <person name="Lucker S."/>
            <person name="Sakoula D."/>
        </authorList>
    </citation>
    <scope>NUCLEOTIDE SEQUENCE [LARGE SCALE GENOMIC DNA]</scope>
</reference>
<dbReference type="EMBL" id="KR873382">
    <property type="protein sequence ID" value="ALA66375.1"/>
    <property type="molecule type" value="Genomic_DNA"/>
</dbReference>
<gene>
    <name evidence="3 4" type="primary">ureB</name>
    <name evidence="5" type="ORF">NITLEN_110031</name>
    <name evidence="4" type="ORF">NITLEN_v1_110031</name>
</gene>
<dbReference type="FunFam" id="2.10.150.10:FF:000001">
    <property type="entry name" value="Urease subunit beta"/>
    <property type="match status" value="1"/>
</dbReference>
<protein>
    <recommendedName>
        <fullName evidence="3">Urease subunit beta</fullName>
        <ecNumber evidence="3">3.5.1.5</ecNumber>
    </recommendedName>
    <alternativeName>
        <fullName evidence="3">Urea amidohydrolase subunit beta</fullName>
    </alternativeName>
</protein>
<dbReference type="NCBIfam" id="TIGR00192">
    <property type="entry name" value="urease_beta"/>
    <property type="match status" value="1"/>
</dbReference>
<dbReference type="Proteomes" id="UP000248168">
    <property type="component" value="Unassembled WGS sequence"/>
</dbReference>
<dbReference type="GO" id="GO:0043419">
    <property type="term" value="P:urea catabolic process"/>
    <property type="evidence" value="ECO:0007669"/>
    <property type="project" value="UniProtKB-UniRule"/>
</dbReference>
<evidence type="ECO:0000256" key="1">
    <source>
        <dbReference type="ARBA" id="ARBA00022801"/>
    </source>
</evidence>
<comment type="subcellular location">
    <subcellularLocation>
        <location evidence="3">Cytoplasm</location>
    </subcellularLocation>
</comment>
<proteinExistence type="inferred from homology"/>
<dbReference type="Pfam" id="PF00699">
    <property type="entry name" value="Urease_beta"/>
    <property type="match status" value="1"/>
</dbReference>
<dbReference type="GO" id="GO:0035550">
    <property type="term" value="C:urease complex"/>
    <property type="evidence" value="ECO:0007669"/>
    <property type="project" value="InterPro"/>
</dbReference>
<dbReference type="EC" id="3.5.1.5" evidence="3"/>
<dbReference type="GO" id="GO:0009039">
    <property type="term" value="F:urease activity"/>
    <property type="evidence" value="ECO:0007669"/>
    <property type="project" value="UniProtKB-UniRule"/>
</dbReference>
<dbReference type="EMBL" id="OUNR01000003">
    <property type="protein sequence ID" value="SPP64265.1"/>
    <property type="molecule type" value="Genomic_DNA"/>
</dbReference>
<evidence type="ECO:0000313" key="5">
    <source>
        <dbReference type="EMBL" id="SPP64265.1"/>
    </source>
</evidence>
<evidence type="ECO:0000313" key="4">
    <source>
        <dbReference type="EMBL" id="ALA66375.1"/>
    </source>
</evidence>
<evidence type="ECO:0000256" key="2">
    <source>
        <dbReference type="ARBA" id="ARBA00047778"/>
    </source>
</evidence>
<keyword evidence="6" id="KW-1185">Reference proteome</keyword>
<dbReference type="SUPFAM" id="SSF51278">
    <property type="entry name" value="Urease, beta-subunit"/>
    <property type="match status" value="1"/>
</dbReference>
<dbReference type="PANTHER" id="PTHR33569">
    <property type="entry name" value="UREASE"/>
    <property type="match status" value="1"/>
</dbReference>
<dbReference type="InParanoid" id="A0A0K2GX69"/>
<dbReference type="NCBIfam" id="NF009682">
    <property type="entry name" value="PRK13203.1"/>
    <property type="match status" value="1"/>
</dbReference>
<comment type="similarity">
    <text evidence="3">Belongs to the urease beta subunit family.</text>
</comment>
<sequence>MKKSSTVKKKPAKRAAAVKVVKKVSLQPAAVIPGEVILGEGDIIALNGRPLVELTVANTGDRPIQVGSHCHFFEANRALRFDREKAYGFRLQVPAGTAVRFEPGEDKRVTLVAFGGNRVVYGINGLVNGRLDDPNVKQQAIARAKESGFIGKGTGL</sequence>
<comment type="catalytic activity">
    <reaction evidence="2 3">
        <text>urea + 2 H2O + H(+) = hydrogencarbonate + 2 NH4(+)</text>
        <dbReference type="Rhea" id="RHEA:20557"/>
        <dbReference type="ChEBI" id="CHEBI:15377"/>
        <dbReference type="ChEBI" id="CHEBI:15378"/>
        <dbReference type="ChEBI" id="CHEBI:16199"/>
        <dbReference type="ChEBI" id="CHEBI:17544"/>
        <dbReference type="ChEBI" id="CHEBI:28938"/>
        <dbReference type="EC" id="3.5.1.5"/>
    </reaction>
</comment>
<dbReference type="HAMAP" id="MF_01954">
    <property type="entry name" value="Urease_beta"/>
    <property type="match status" value="1"/>
</dbReference>
<evidence type="ECO:0000256" key="3">
    <source>
        <dbReference type="HAMAP-Rule" id="MF_01954"/>
    </source>
</evidence>
<evidence type="ECO:0000313" key="6">
    <source>
        <dbReference type="Proteomes" id="UP000248168"/>
    </source>
</evidence>
<dbReference type="CDD" id="cd00407">
    <property type="entry name" value="Urease_beta"/>
    <property type="match status" value="1"/>
</dbReference>
<dbReference type="Gene3D" id="2.10.150.10">
    <property type="entry name" value="Urease, beta subunit"/>
    <property type="match status" value="1"/>
</dbReference>
<reference evidence="5" key="3">
    <citation type="submission" date="2018-04" db="EMBL/GenBank/DDBJ databases">
        <authorList>
            <person name="Go L.Y."/>
            <person name="Mitchell J.A."/>
        </authorList>
    </citation>
    <scope>NUCLEOTIDE SEQUENCE [LARGE SCALE GENOMIC DNA]</scope>
    <source>
        <strain evidence="5">N. lenta BS10</strain>
    </source>
</reference>
<organism evidence="4">
    <name type="scientific">Nitrospira lenta</name>
    <dbReference type="NCBI Taxonomy" id="1436998"/>
    <lineage>
        <taxon>Bacteria</taxon>
        <taxon>Pseudomonadati</taxon>
        <taxon>Nitrospirota</taxon>
        <taxon>Nitrospiria</taxon>
        <taxon>Nitrospirales</taxon>
        <taxon>Nitrospiraceae</taxon>
        <taxon>Nitrospira</taxon>
    </lineage>
</organism>
<name>A0A0K2GX69_9BACT</name>
<comment type="pathway">
    <text evidence="3">Nitrogen metabolism; urea degradation; CO(2) and NH(3) from urea (urease route): step 1/1.</text>
</comment>
<dbReference type="PANTHER" id="PTHR33569:SF1">
    <property type="entry name" value="UREASE"/>
    <property type="match status" value="1"/>
</dbReference>
<keyword evidence="3" id="KW-0963">Cytoplasm</keyword>
<dbReference type="InterPro" id="IPR050069">
    <property type="entry name" value="Urease_subunit"/>
</dbReference>
<dbReference type="UniPathway" id="UPA00258">
    <property type="reaction ID" value="UER00370"/>
</dbReference>
<dbReference type="InterPro" id="IPR036461">
    <property type="entry name" value="Urease_betasu_sf"/>
</dbReference>
<reference evidence="4" key="1">
    <citation type="journal article" date="2015" name="Proc. Natl. Acad. Sci. U.S.A.">
        <title>Expanded metabolic versatility of ubiquitous nitrite-oxidizing bacteria from the genus Nitrospira.</title>
        <authorList>
            <person name="Koch H."/>
            <person name="Lucker S."/>
            <person name="Albertsen M."/>
            <person name="Kitzinger K."/>
            <person name="Herbold C."/>
            <person name="Spieck E."/>
            <person name="Nielsen P.H."/>
            <person name="Wagner M."/>
            <person name="Daims H."/>
        </authorList>
    </citation>
    <scope>NUCLEOTIDE SEQUENCE</scope>
    <source>
        <strain evidence="4">BS10</strain>
    </source>
</reference>